<dbReference type="EMBL" id="CP018799">
    <property type="protein sequence ID" value="ATX80640.1"/>
    <property type="molecule type" value="Genomic_DNA"/>
</dbReference>
<evidence type="ECO:0000313" key="1">
    <source>
        <dbReference type="EMBL" id="ATX80640.1"/>
    </source>
</evidence>
<accession>A0A2K8L026</accession>
<dbReference type="KEGG" id="maes:Ga0123461_2235"/>
<dbReference type="AlphaFoldDB" id="A0A2K8L026"/>
<sequence length="157" mass="17983">MRKRIITQGIQETSETAFNWLNLEEIAEVEISSEQEGFPIEAALIADSGSCWQAADSGEQTIRLLFDQPQSIRVIRLLFQEQHQERTQEFVLRWSPDQGDNFHDISRQQYNFSSPDSTRQLEIYHVDLDGVTALELCIIPNISGGDTRASLTEWRIA</sequence>
<dbReference type="RefSeq" id="WP_100278386.1">
    <property type="nucleotide sequence ID" value="NZ_CP018799.1"/>
</dbReference>
<dbReference type="Proteomes" id="UP000231701">
    <property type="component" value="Chromosome"/>
</dbReference>
<name>A0A2K8L026_MARES</name>
<proteinExistence type="predicted"/>
<dbReference type="Gene3D" id="2.60.120.260">
    <property type="entry name" value="Galactose-binding domain-like"/>
    <property type="match status" value="1"/>
</dbReference>
<protein>
    <recommendedName>
        <fullName evidence="3">F5/8 type C domain-containing protein</fullName>
    </recommendedName>
</protein>
<dbReference type="OrthoDB" id="5572942at2"/>
<organism evidence="1 2">
    <name type="scientific">Mariprofundus aestuarium</name>
    <dbReference type="NCBI Taxonomy" id="1921086"/>
    <lineage>
        <taxon>Bacteria</taxon>
        <taxon>Pseudomonadati</taxon>
        <taxon>Pseudomonadota</taxon>
        <taxon>Candidatius Mariprofundia</taxon>
        <taxon>Mariprofundales</taxon>
        <taxon>Mariprofundaceae</taxon>
        <taxon>Mariprofundus</taxon>
    </lineage>
</organism>
<evidence type="ECO:0008006" key="3">
    <source>
        <dbReference type="Google" id="ProtNLM"/>
    </source>
</evidence>
<gene>
    <name evidence="1" type="ORF">Ga0123461_2235</name>
</gene>
<evidence type="ECO:0000313" key="2">
    <source>
        <dbReference type="Proteomes" id="UP000231701"/>
    </source>
</evidence>
<keyword evidence="2" id="KW-1185">Reference proteome</keyword>
<dbReference type="SUPFAM" id="SSF49785">
    <property type="entry name" value="Galactose-binding domain-like"/>
    <property type="match status" value="1"/>
</dbReference>
<dbReference type="InterPro" id="IPR008979">
    <property type="entry name" value="Galactose-bd-like_sf"/>
</dbReference>
<reference evidence="1 2" key="1">
    <citation type="submission" date="2016-12" db="EMBL/GenBank/DDBJ databases">
        <title>Isolation and genomic insights into novel planktonic Zetaproteobacteria from stratified waters of the Chesapeake Bay.</title>
        <authorList>
            <person name="McAllister S.M."/>
            <person name="Kato S."/>
            <person name="Chan C.S."/>
            <person name="Chiu B.K."/>
            <person name="Field E.K."/>
        </authorList>
    </citation>
    <scope>NUCLEOTIDE SEQUENCE [LARGE SCALE GENOMIC DNA]</scope>
    <source>
        <strain evidence="1 2">CP-5</strain>
    </source>
</reference>